<dbReference type="GO" id="GO:0000439">
    <property type="term" value="C:transcription factor TFIIH core complex"/>
    <property type="evidence" value="ECO:0007669"/>
    <property type="project" value="UniProtKB-UniRule"/>
</dbReference>
<dbReference type="STRING" id="1555241.A0A4P9XCT7"/>
<keyword evidence="8 13" id="KW-0805">Transcription regulation</keyword>
<dbReference type="OrthoDB" id="17307at2759"/>
<name>A0A4P9XCT7_9FUNG</name>
<dbReference type="InterPro" id="IPR004600">
    <property type="entry name" value="TFIIH_Tfb4/GTF2H3"/>
</dbReference>
<proteinExistence type="inferred from homology"/>
<dbReference type="PANTHER" id="PTHR12831:SF0">
    <property type="entry name" value="GENERAL TRANSCRIPTION FACTOR IIH SUBUNIT 3"/>
    <property type="match status" value="1"/>
</dbReference>
<evidence type="ECO:0000256" key="11">
    <source>
        <dbReference type="ARBA" id="ARBA00023242"/>
    </source>
</evidence>
<dbReference type="Pfam" id="PF03850">
    <property type="entry name" value="Tfb4"/>
    <property type="match status" value="2"/>
</dbReference>
<keyword evidence="4 13" id="KW-0479">Metal-binding</keyword>
<gene>
    <name evidence="14" type="ORF">CXG81DRAFT_24367</name>
</gene>
<evidence type="ECO:0000256" key="12">
    <source>
        <dbReference type="ARBA" id="ARBA00033341"/>
    </source>
</evidence>
<keyword evidence="6 13" id="KW-0863">Zinc-finger</keyword>
<evidence type="ECO:0000256" key="4">
    <source>
        <dbReference type="ARBA" id="ARBA00022723"/>
    </source>
</evidence>
<comment type="similarity">
    <text evidence="2 13">Belongs to the TFB4 family.</text>
</comment>
<evidence type="ECO:0000256" key="1">
    <source>
        <dbReference type="ARBA" id="ARBA00004123"/>
    </source>
</evidence>
<dbReference type="PANTHER" id="PTHR12831">
    <property type="entry name" value="TRANSCRIPTION INITIATION FACTOR IIH TFIIH , POLYPEPTIDE 3-RELATED"/>
    <property type="match status" value="1"/>
</dbReference>
<dbReference type="GO" id="GO:0006355">
    <property type="term" value="P:regulation of DNA-templated transcription"/>
    <property type="evidence" value="ECO:0007669"/>
    <property type="project" value="InterPro"/>
</dbReference>
<keyword evidence="11 13" id="KW-0539">Nucleus</keyword>
<dbReference type="GO" id="GO:0006289">
    <property type="term" value="P:nucleotide-excision repair"/>
    <property type="evidence" value="ECO:0007669"/>
    <property type="project" value="UniProtKB-UniRule"/>
</dbReference>
<evidence type="ECO:0000256" key="5">
    <source>
        <dbReference type="ARBA" id="ARBA00022763"/>
    </source>
</evidence>
<evidence type="ECO:0000256" key="13">
    <source>
        <dbReference type="RuleBase" id="RU368090"/>
    </source>
</evidence>
<dbReference type="GO" id="GO:0005675">
    <property type="term" value="C:transcription factor TFIIH holo complex"/>
    <property type="evidence" value="ECO:0007669"/>
    <property type="project" value="UniProtKB-UniRule"/>
</dbReference>
<evidence type="ECO:0000256" key="6">
    <source>
        <dbReference type="ARBA" id="ARBA00022771"/>
    </source>
</evidence>
<evidence type="ECO:0000256" key="7">
    <source>
        <dbReference type="ARBA" id="ARBA00022833"/>
    </source>
</evidence>
<organism evidence="14 15">
    <name type="scientific">Caulochytrium protostelioides</name>
    <dbReference type="NCBI Taxonomy" id="1555241"/>
    <lineage>
        <taxon>Eukaryota</taxon>
        <taxon>Fungi</taxon>
        <taxon>Fungi incertae sedis</taxon>
        <taxon>Chytridiomycota</taxon>
        <taxon>Chytridiomycota incertae sedis</taxon>
        <taxon>Chytridiomycetes</taxon>
        <taxon>Caulochytriales</taxon>
        <taxon>Caulochytriaceae</taxon>
        <taxon>Caulochytrium</taxon>
    </lineage>
</organism>
<dbReference type="Proteomes" id="UP000274922">
    <property type="component" value="Unassembled WGS sequence"/>
</dbReference>
<evidence type="ECO:0000313" key="15">
    <source>
        <dbReference type="Proteomes" id="UP000274922"/>
    </source>
</evidence>
<comment type="subcellular location">
    <subcellularLocation>
        <location evidence="1 13">Nucleus</location>
    </subcellularLocation>
</comment>
<keyword evidence="7 13" id="KW-0862">Zinc</keyword>
<sequence length="331" mass="35785">MTGTLGAVIVDLNPLGWAQLARVQKQDDVFEKVLQHVLLYINAFLGLRYDNHLLVIAACPNQSHLLYPAEPQAAAEAASKPKPVNVYEEFHTANEQVASQLRAVFRQQQAQFRAAGGGDDDDAAATAARRAATSPTATAAEDAAHVAAHLGVAKTSATAATSAMASALSKALAYTNKVKVARPDMEIATRSLIISLTPDNPAEYVPLMNCIFAAQKMGHMLEVCKLHRGDTAFLEQAAHITGSNFIQVDDVSRLAQTLLQVFLPDQETRRWLVLPTKEDVDFRAACFCHKRIVSVGFVCSICLSIFCAPQKECIMCGTEYDISSLPASLES</sequence>
<evidence type="ECO:0000256" key="9">
    <source>
        <dbReference type="ARBA" id="ARBA00023163"/>
    </source>
</evidence>
<dbReference type="AlphaFoldDB" id="A0A4P9XCT7"/>
<comment type="subunit">
    <text evidence="13">Component of the 7-subunit TFIIH core complex composed of XPB/SSL2, XPD/RAD3, SSL1, TFB1, TFB2, TFB4 and TFB5, which is active in NER. The core complex associates with the 3-subunit CTD-kinase module TFIIK composed of CCL1, KIN28 and TFB3 to form the 10-subunit holoenzyme (holo-TFIIH) active in transcription.</text>
</comment>
<dbReference type="EMBL" id="ML014131">
    <property type="protein sequence ID" value="RKP02961.1"/>
    <property type="molecule type" value="Genomic_DNA"/>
</dbReference>
<dbReference type="Gene3D" id="3.40.50.410">
    <property type="entry name" value="von Willebrand factor, type A domain"/>
    <property type="match status" value="1"/>
</dbReference>
<keyword evidence="15" id="KW-1185">Reference proteome</keyword>
<accession>A0A4P9XCT7</accession>
<protein>
    <recommendedName>
        <fullName evidence="3 13">General transcription and DNA repair factor IIH subunit TFB4</fullName>
        <shortName evidence="13">TFIIH subunit TFB4</shortName>
    </recommendedName>
    <alternativeName>
        <fullName evidence="12 13">RNA polymerase II transcription factor B subunit 4</fullName>
    </alternativeName>
</protein>
<reference evidence="15" key="1">
    <citation type="journal article" date="2018" name="Nat. Microbiol.">
        <title>Leveraging single-cell genomics to expand the fungal tree of life.</title>
        <authorList>
            <person name="Ahrendt S.R."/>
            <person name="Quandt C.A."/>
            <person name="Ciobanu D."/>
            <person name="Clum A."/>
            <person name="Salamov A."/>
            <person name="Andreopoulos B."/>
            <person name="Cheng J.F."/>
            <person name="Woyke T."/>
            <person name="Pelin A."/>
            <person name="Henrissat B."/>
            <person name="Reynolds N.K."/>
            <person name="Benny G.L."/>
            <person name="Smith M.E."/>
            <person name="James T.Y."/>
            <person name="Grigoriev I.V."/>
        </authorList>
    </citation>
    <scope>NUCLEOTIDE SEQUENCE [LARGE SCALE GENOMIC DNA]</scope>
    <source>
        <strain evidence="15">ATCC 52028</strain>
    </source>
</reference>
<keyword evidence="9 13" id="KW-0804">Transcription</keyword>
<dbReference type="InterPro" id="IPR036465">
    <property type="entry name" value="vWFA_dom_sf"/>
</dbReference>
<evidence type="ECO:0000256" key="8">
    <source>
        <dbReference type="ARBA" id="ARBA00023015"/>
    </source>
</evidence>
<comment type="function">
    <text evidence="13">Component of the general transcription and DNA repair factor IIH (TFIIH) core complex, which is involved in general and transcription-coupled nucleotide excision repair (NER) of damaged DNA and, when complexed to TFIIK, in RNA transcription by RNA polymerase II. In NER, TFIIH acts by opening DNA around the lesion to allow the excision of the damaged oligonucleotide and its replacement by a new DNA fragment. In transcription, TFIIH has an essential role in transcription initiation. When the pre-initiation complex (PIC) has been established, TFIIH is required for promoter opening and promoter escape. Phosphorylation of the C-terminal tail (CTD) of the largest subunit of RNA polymerase II by the kinase module TFIIK controls the initiation of transcription.</text>
</comment>
<dbReference type="GO" id="GO:0008270">
    <property type="term" value="F:zinc ion binding"/>
    <property type="evidence" value="ECO:0007669"/>
    <property type="project" value="UniProtKB-KW"/>
</dbReference>
<keyword evidence="10 13" id="KW-0234">DNA repair</keyword>
<evidence type="ECO:0000313" key="14">
    <source>
        <dbReference type="EMBL" id="RKP02961.1"/>
    </source>
</evidence>
<evidence type="ECO:0000256" key="10">
    <source>
        <dbReference type="ARBA" id="ARBA00023204"/>
    </source>
</evidence>
<keyword evidence="5 13" id="KW-0227">DNA damage</keyword>
<evidence type="ECO:0000256" key="3">
    <source>
        <dbReference type="ARBA" id="ARBA00021280"/>
    </source>
</evidence>
<evidence type="ECO:0000256" key="2">
    <source>
        <dbReference type="ARBA" id="ARBA00005273"/>
    </source>
</evidence>